<dbReference type="Proteomes" id="UP000078561">
    <property type="component" value="Unassembled WGS sequence"/>
</dbReference>
<dbReference type="EMBL" id="LT552246">
    <property type="protein sequence ID" value="SAL98570.1"/>
    <property type="molecule type" value="Genomic_DNA"/>
</dbReference>
<evidence type="ECO:0000313" key="1">
    <source>
        <dbReference type="EMBL" id="SAL98570.1"/>
    </source>
</evidence>
<dbReference type="AlphaFoldDB" id="A0A163IYW3"/>
<name>A0A163IYW3_ABSGL</name>
<dbReference type="OrthoDB" id="2203017at2759"/>
<gene>
    <name evidence="1" type="primary">ABSGL_04121.1 scaffold 5122</name>
</gene>
<dbReference type="InParanoid" id="A0A163IYW3"/>
<evidence type="ECO:0000313" key="2">
    <source>
        <dbReference type="Proteomes" id="UP000078561"/>
    </source>
</evidence>
<keyword evidence="2" id="KW-1185">Reference proteome</keyword>
<reference evidence="1" key="1">
    <citation type="submission" date="2016-04" db="EMBL/GenBank/DDBJ databases">
        <authorList>
            <person name="Evans L.H."/>
            <person name="Alamgir A."/>
            <person name="Owens N."/>
            <person name="Weber N.D."/>
            <person name="Virtaneva K."/>
            <person name="Barbian K."/>
            <person name="Babar A."/>
            <person name="Rosenke K."/>
        </authorList>
    </citation>
    <scope>NUCLEOTIDE SEQUENCE [LARGE SCALE GENOMIC DNA]</scope>
    <source>
        <strain evidence="1">CBS 101.48</strain>
    </source>
</reference>
<accession>A0A163IYW3</accession>
<organism evidence="1">
    <name type="scientific">Absidia glauca</name>
    <name type="common">Pin mould</name>
    <dbReference type="NCBI Taxonomy" id="4829"/>
    <lineage>
        <taxon>Eukaryota</taxon>
        <taxon>Fungi</taxon>
        <taxon>Fungi incertae sedis</taxon>
        <taxon>Mucoromycota</taxon>
        <taxon>Mucoromycotina</taxon>
        <taxon>Mucoromycetes</taxon>
        <taxon>Mucorales</taxon>
        <taxon>Cunninghamellaceae</taxon>
        <taxon>Absidia</taxon>
    </lineage>
</organism>
<sequence length="112" mass="12866">MPGLFNTASQNTRTAPQDMTMNDSYERLSLFMDRHDTTAQYFTIDDDHYGVGVLCAHQQDQQDRAATTVRLDKDQIRHFMTTHGYQVRPNLAEDSQHNPTFTPNGFICTKPQ</sequence>
<protein>
    <submittedName>
        <fullName evidence="1">Uncharacterized protein</fullName>
    </submittedName>
</protein>
<proteinExistence type="predicted"/>